<evidence type="ECO:0008006" key="4">
    <source>
        <dbReference type="Google" id="ProtNLM"/>
    </source>
</evidence>
<sequence length="353" mass="37061">MRNIMITRGWIVSTVLAGCLMGGSCSKQDTASLNAGIPTASFIYNELTPSSASSADNLELISTSTGSMKAYWTVLDDQGASVGEYVGDTVRLALTFAGDYTVKMAAGGPGGLSDTVQQSVHIAQDNTYAVGSTTLLGILSGAGLGKKERTWVPDRVLSTVIVWDTYANALGQINGGGGAWWAFGPGEIATDGSGRDGYFDDKFTFTFGKTGQMIYDDNNTVYLDNGGSGWTKALPAPWNSFQGTTSSTALYDLVPALKPWGSGTFGYAVSAAPAGEMKLGTITIKGKGGHFGLADKINGAEEVTPTASSVTYDVLQIDTDKVDDNGVHYDVLSIGVHYDASGDVFTFMLRSDR</sequence>
<dbReference type="OrthoDB" id="5381604at2"/>
<feature type="signal peptide" evidence="1">
    <location>
        <begin position="1"/>
        <end position="17"/>
    </location>
</feature>
<feature type="chain" id="PRO_5011639080" description="PKD domain-containing protein" evidence="1">
    <location>
        <begin position="18"/>
        <end position="353"/>
    </location>
</feature>
<gene>
    <name evidence="2" type="ORF">SAMN05192529_108130</name>
</gene>
<dbReference type="EMBL" id="FNQY01000008">
    <property type="protein sequence ID" value="SEA11847.1"/>
    <property type="molecule type" value="Genomic_DNA"/>
</dbReference>
<keyword evidence="1" id="KW-0732">Signal</keyword>
<evidence type="ECO:0000313" key="2">
    <source>
        <dbReference type="EMBL" id="SEA11847.1"/>
    </source>
</evidence>
<dbReference type="AlphaFoldDB" id="A0A1H3YK52"/>
<organism evidence="2 3">
    <name type="scientific">Arachidicoccus rhizosphaerae</name>
    <dbReference type="NCBI Taxonomy" id="551991"/>
    <lineage>
        <taxon>Bacteria</taxon>
        <taxon>Pseudomonadati</taxon>
        <taxon>Bacteroidota</taxon>
        <taxon>Chitinophagia</taxon>
        <taxon>Chitinophagales</taxon>
        <taxon>Chitinophagaceae</taxon>
        <taxon>Arachidicoccus</taxon>
    </lineage>
</organism>
<reference evidence="2 3" key="1">
    <citation type="submission" date="2016-10" db="EMBL/GenBank/DDBJ databases">
        <authorList>
            <person name="de Groot N.N."/>
        </authorList>
    </citation>
    <scope>NUCLEOTIDE SEQUENCE [LARGE SCALE GENOMIC DNA]</scope>
    <source>
        <strain evidence="2 3">Vu-144</strain>
    </source>
</reference>
<dbReference type="RefSeq" id="WP_091396752.1">
    <property type="nucleotide sequence ID" value="NZ_FNQY01000008.1"/>
</dbReference>
<dbReference type="Proteomes" id="UP000199041">
    <property type="component" value="Unassembled WGS sequence"/>
</dbReference>
<accession>A0A1H3YK52</accession>
<name>A0A1H3YK52_9BACT</name>
<keyword evidence="3" id="KW-1185">Reference proteome</keyword>
<dbReference type="STRING" id="551991.SAMN05192529_108130"/>
<protein>
    <recommendedName>
        <fullName evidence="4">PKD domain-containing protein</fullName>
    </recommendedName>
</protein>
<evidence type="ECO:0000256" key="1">
    <source>
        <dbReference type="SAM" id="SignalP"/>
    </source>
</evidence>
<evidence type="ECO:0000313" key="3">
    <source>
        <dbReference type="Proteomes" id="UP000199041"/>
    </source>
</evidence>
<dbReference type="PROSITE" id="PS51257">
    <property type="entry name" value="PROKAR_LIPOPROTEIN"/>
    <property type="match status" value="1"/>
</dbReference>
<proteinExistence type="predicted"/>